<dbReference type="Pfam" id="PF00042">
    <property type="entry name" value="Globin"/>
    <property type="match status" value="1"/>
</dbReference>
<keyword evidence="1" id="KW-0349">Heme</keyword>
<dbReference type="GO" id="GO:0046210">
    <property type="term" value="P:nitric oxide catabolic process"/>
    <property type="evidence" value="ECO:0007669"/>
    <property type="project" value="TreeGrafter"/>
</dbReference>
<keyword evidence="4" id="KW-1185">Reference proteome</keyword>
<sequence length="137" mass="16336">MDERQISLIKHSWNHILPQKEETGGLFYQTLFWDDPSLRFLFGTNLSPQIRKFMDMMTFIVDNLQPFDRLEKELKALAHRHFQYGVLAVDYDTVGDALMKTLAERLQEQWTPETEIAWRNLYRTITQLMLNSLKSRL</sequence>
<dbReference type="PANTHER" id="PTHR43396">
    <property type="entry name" value="FLAVOHEMOPROTEIN"/>
    <property type="match status" value="1"/>
</dbReference>
<dbReference type="GO" id="GO:0020037">
    <property type="term" value="F:heme binding"/>
    <property type="evidence" value="ECO:0007669"/>
    <property type="project" value="InterPro"/>
</dbReference>
<keyword evidence="3" id="KW-0675">Receptor</keyword>
<reference evidence="3 4" key="1">
    <citation type="submission" date="2018-11" db="EMBL/GenBank/DDBJ databases">
        <authorList>
            <person name="Zhou Z."/>
            <person name="Wang G."/>
        </authorList>
    </citation>
    <scope>NUCLEOTIDE SEQUENCE [LARGE SCALE GENOMIC DNA]</scope>
    <source>
        <strain evidence="3 4">KCTC52004</strain>
    </source>
</reference>
<keyword evidence="1" id="KW-0408">Iron</keyword>
<keyword evidence="1" id="KW-0813">Transport</keyword>
<comment type="similarity">
    <text evidence="1">Belongs to the globin family.</text>
</comment>
<proteinExistence type="inferred from homology"/>
<dbReference type="EMBL" id="RQJO01000010">
    <property type="protein sequence ID" value="RRB00999.1"/>
    <property type="molecule type" value="Genomic_DNA"/>
</dbReference>
<dbReference type="RefSeq" id="WP_124877461.1">
    <property type="nucleotide sequence ID" value="NZ_RQJO01000010.1"/>
</dbReference>
<dbReference type="Proteomes" id="UP000271925">
    <property type="component" value="Unassembled WGS sequence"/>
</dbReference>
<dbReference type="SUPFAM" id="SSF46458">
    <property type="entry name" value="Globin-like"/>
    <property type="match status" value="1"/>
</dbReference>
<keyword evidence="1" id="KW-0561">Oxygen transport</keyword>
<dbReference type="PANTHER" id="PTHR43396:SF6">
    <property type="entry name" value="ABL201WP"/>
    <property type="match status" value="1"/>
</dbReference>
<evidence type="ECO:0000313" key="4">
    <source>
        <dbReference type="Proteomes" id="UP000271925"/>
    </source>
</evidence>
<keyword evidence="1" id="KW-0479">Metal-binding</keyword>
<dbReference type="GO" id="GO:0008941">
    <property type="term" value="F:nitric oxide dioxygenase NAD(P)H activity"/>
    <property type="evidence" value="ECO:0007669"/>
    <property type="project" value="TreeGrafter"/>
</dbReference>
<name>A0A3P1BIQ8_9BACT</name>
<dbReference type="GO" id="GO:0071949">
    <property type="term" value="F:FAD binding"/>
    <property type="evidence" value="ECO:0007669"/>
    <property type="project" value="TreeGrafter"/>
</dbReference>
<organism evidence="3 4">
    <name type="scientific">Larkinella rosea</name>
    <dbReference type="NCBI Taxonomy" id="2025312"/>
    <lineage>
        <taxon>Bacteria</taxon>
        <taxon>Pseudomonadati</taxon>
        <taxon>Bacteroidota</taxon>
        <taxon>Cytophagia</taxon>
        <taxon>Cytophagales</taxon>
        <taxon>Spirosomataceae</taxon>
        <taxon>Larkinella</taxon>
    </lineage>
</organism>
<dbReference type="InterPro" id="IPR009050">
    <property type="entry name" value="Globin-like_sf"/>
</dbReference>
<dbReference type="PROSITE" id="PS01033">
    <property type="entry name" value="GLOBIN"/>
    <property type="match status" value="1"/>
</dbReference>
<dbReference type="InterPro" id="IPR000971">
    <property type="entry name" value="Globin"/>
</dbReference>
<dbReference type="AlphaFoldDB" id="A0A3P1BIQ8"/>
<dbReference type="GO" id="GO:0071500">
    <property type="term" value="P:cellular response to nitrosative stress"/>
    <property type="evidence" value="ECO:0007669"/>
    <property type="project" value="TreeGrafter"/>
</dbReference>
<dbReference type="GO" id="GO:0019825">
    <property type="term" value="F:oxygen binding"/>
    <property type="evidence" value="ECO:0007669"/>
    <property type="project" value="InterPro"/>
</dbReference>
<feature type="domain" description="Globin" evidence="2">
    <location>
        <begin position="1"/>
        <end position="134"/>
    </location>
</feature>
<dbReference type="InterPro" id="IPR012292">
    <property type="entry name" value="Globin/Proto"/>
</dbReference>
<evidence type="ECO:0000313" key="3">
    <source>
        <dbReference type="EMBL" id="RRB00999.1"/>
    </source>
</evidence>
<accession>A0A3P1BIQ8</accession>
<protein>
    <submittedName>
        <fullName evidence="3">Hemin receptor</fullName>
    </submittedName>
</protein>
<dbReference type="GO" id="GO:0005344">
    <property type="term" value="F:oxygen carrier activity"/>
    <property type="evidence" value="ECO:0007669"/>
    <property type="project" value="UniProtKB-KW"/>
</dbReference>
<comment type="caution">
    <text evidence="3">The sequence shown here is derived from an EMBL/GenBank/DDBJ whole genome shotgun (WGS) entry which is preliminary data.</text>
</comment>
<dbReference type="Gene3D" id="1.10.490.10">
    <property type="entry name" value="Globins"/>
    <property type="match status" value="1"/>
</dbReference>
<evidence type="ECO:0000256" key="1">
    <source>
        <dbReference type="RuleBase" id="RU000356"/>
    </source>
</evidence>
<dbReference type="OrthoDB" id="9801223at2"/>
<gene>
    <name evidence="3" type="ORF">EHT25_22730</name>
</gene>
<evidence type="ECO:0000259" key="2">
    <source>
        <dbReference type="PROSITE" id="PS01033"/>
    </source>
</evidence>